<dbReference type="EMBL" id="CP124544">
    <property type="protein sequence ID" value="WGV29193.1"/>
    <property type="molecule type" value="Genomic_DNA"/>
</dbReference>
<organism evidence="1 2">
    <name type="scientific">Halotia branconii CENA392</name>
    <dbReference type="NCBI Taxonomy" id="1539056"/>
    <lineage>
        <taxon>Bacteria</taxon>
        <taxon>Bacillati</taxon>
        <taxon>Cyanobacteriota</taxon>
        <taxon>Cyanophyceae</taxon>
        <taxon>Nostocales</taxon>
        <taxon>Nodulariaceae</taxon>
        <taxon>Halotia</taxon>
    </lineage>
</organism>
<dbReference type="KEGG" id="hbq:QI031_30800"/>
<accession>A0AAJ6NZA1</accession>
<reference evidence="1 2" key="1">
    <citation type="journal article" date="2023" name="Limnol Oceanogr Lett">
        <title>Environmental adaptations by the intertidal Antarctic cyanobacterium Halotia branconii CENA392 as revealed using long-read genome sequencing.</title>
        <authorList>
            <person name="Dextro R.B."/>
            <person name="Delbaje E."/>
            <person name="Freitas P.N.N."/>
            <person name="Geraldes V."/>
            <person name="Pinto E."/>
            <person name="Long P.F."/>
            <person name="Fiore M.F."/>
        </authorList>
    </citation>
    <scope>NUCLEOTIDE SEQUENCE [LARGE SCALE GENOMIC DNA]</scope>
    <source>
        <strain evidence="1 2">CENA392</strain>
        <plasmid evidence="1 2">unnamed1</plasmid>
    </source>
</reference>
<dbReference type="Proteomes" id="UP001223520">
    <property type="component" value="Plasmid unnamed1"/>
</dbReference>
<name>A0AAJ6NZA1_9CYAN</name>
<dbReference type="RefSeq" id="WP_281486386.1">
    <property type="nucleotide sequence ID" value="NZ_CP124544.1"/>
</dbReference>
<proteinExistence type="predicted"/>
<evidence type="ECO:0000313" key="1">
    <source>
        <dbReference type="EMBL" id="WGV29193.1"/>
    </source>
</evidence>
<geneLocation type="plasmid" evidence="1 2">
    <name>unnamed1</name>
</geneLocation>
<dbReference type="AlphaFoldDB" id="A0AAJ6NZA1"/>
<sequence length="67" mass="7726">MIQDFRLQPNISIWHDGESFKAQVCWDNTDTSKPELSAITETHLAAIIANVIQTYIVEEIEYNLFVN</sequence>
<keyword evidence="1" id="KW-0614">Plasmid</keyword>
<gene>
    <name evidence="1" type="ORF">QI031_30800</name>
</gene>
<evidence type="ECO:0000313" key="2">
    <source>
        <dbReference type="Proteomes" id="UP001223520"/>
    </source>
</evidence>
<keyword evidence="2" id="KW-1185">Reference proteome</keyword>
<protein>
    <submittedName>
        <fullName evidence="1">Uncharacterized protein</fullName>
    </submittedName>
</protein>